<sequence length="144" mass="15587">MEPSLEEQPKPTPKPSAFKDFFRRLFSPRSWRWKQRSSTPPDAADSCPMPARSSNTGSKIPPDFTFPLPSPIDTGASTIASPTSTTFEVVTADPIRLPSVQGPAPPRIGVLDSLQVWIKTAFQPSVTSSFVPNPGFVGALNVFS</sequence>
<feature type="region of interest" description="Disordered" evidence="1">
    <location>
        <begin position="32"/>
        <end position="80"/>
    </location>
</feature>
<dbReference type="Proteomes" id="UP000775547">
    <property type="component" value="Unassembled WGS sequence"/>
</dbReference>
<accession>A0A9P7K9E5</accession>
<evidence type="ECO:0000256" key="1">
    <source>
        <dbReference type="SAM" id="MobiDB-lite"/>
    </source>
</evidence>
<reference evidence="2" key="2">
    <citation type="submission" date="2021-10" db="EMBL/GenBank/DDBJ databases">
        <title>Phylogenomics reveals ancestral predisposition of the termite-cultivated fungus Termitomyces towards a domesticated lifestyle.</title>
        <authorList>
            <person name="Auxier B."/>
            <person name="Grum-Grzhimaylo A."/>
            <person name="Cardenas M.E."/>
            <person name="Lodge J.D."/>
            <person name="Laessoe T."/>
            <person name="Pedersen O."/>
            <person name="Smith M.E."/>
            <person name="Kuyper T.W."/>
            <person name="Franco-Molano E.A."/>
            <person name="Baroni T.J."/>
            <person name="Aanen D.K."/>
        </authorList>
    </citation>
    <scope>NUCLEOTIDE SEQUENCE</scope>
    <source>
        <strain evidence="2">AP01</strain>
        <tissue evidence="2">Mycelium</tissue>
    </source>
</reference>
<comment type="caution">
    <text evidence="2">The sequence shown here is derived from an EMBL/GenBank/DDBJ whole genome shotgun (WGS) entry which is preliminary data.</text>
</comment>
<keyword evidence="3" id="KW-1185">Reference proteome</keyword>
<dbReference type="AlphaFoldDB" id="A0A9P7K9E5"/>
<proteinExistence type="predicted"/>
<evidence type="ECO:0000313" key="2">
    <source>
        <dbReference type="EMBL" id="KAG5640860.1"/>
    </source>
</evidence>
<dbReference type="EMBL" id="JABCKV010000471">
    <property type="protein sequence ID" value="KAG5640860.1"/>
    <property type="molecule type" value="Genomic_DNA"/>
</dbReference>
<protein>
    <submittedName>
        <fullName evidence="2">Uncharacterized protein</fullName>
    </submittedName>
</protein>
<name>A0A9P7K9E5_9AGAR</name>
<gene>
    <name evidence="2" type="ORF">DXG03_006807</name>
</gene>
<reference evidence="2" key="1">
    <citation type="submission" date="2020-07" db="EMBL/GenBank/DDBJ databases">
        <authorList>
            <person name="Nieuwenhuis M."/>
            <person name="Van De Peppel L.J.J."/>
        </authorList>
    </citation>
    <scope>NUCLEOTIDE SEQUENCE</scope>
    <source>
        <strain evidence="2">AP01</strain>
        <tissue evidence="2">Mycelium</tissue>
    </source>
</reference>
<organism evidence="2 3">
    <name type="scientific">Asterophora parasitica</name>
    <dbReference type="NCBI Taxonomy" id="117018"/>
    <lineage>
        <taxon>Eukaryota</taxon>
        <taxon>Fungi</taxon>
        <taxon>Dikarya</taxon>
        <taxon>Basidiomycota</taxon>
        <taxon>Agaricomycotina</taxon>
        <taxon>Agaricomycetes</taxon>
        <taxon>Agaricomycetidae</taxon>
        <taxon>Agaricales</taxon>
        <taxon>Tricholomatineae</taxon>
        <taxon>Lyophyllaceae</taxon>
        <taxon>Asterophora</taxon>
    </lineage>
</organism>
<evidence type="ECO:0000313" key="3">
    <source>
        <dbReference type="Proteomes" id="UP000775547"/>
    </source>
</evidence>